<evidence type="ECO:0000256" key="6">
    <source>
        <dbReference type="PROSITE-ProRule" id="PRU00042"/>
    </source>
</evidence>
<dbReference type="OrthoDB" id="1675150at2759"/>
<dbReference type="PROSITE" id="PS00028">
    <property type="entry name" value="ZINC_FINGER_C2H2_1"/>
    <property type="match status" value="1"/>
</dbReference>
<dbReference type="GO" id="GO:0003677">
    <property type="term" value="F:DNA binding"/>
    <property type="evidence" value="ECO:0007669"/>
    <property type="project" value="UniProtKB-KW"/>
</dbReference>
<dbReference type="InterPro" id="IPR001739">
    <property type="entry name" value="Methyl_CpG_DNA-bd"/>
</dbReference>
<evidence type="ECO:0000256" key="4">
    <source>
        <dbReference type="ARBA" id="ARBA00023163"/>
    </source>
</evidence>
<dbReference type="Proteomes" id="UP001152484">
    <property type="component" value="Unassembled WGS sequence"/>
</dbReference>
<dbReference type="EMBL" id="CAMAPE010000002">
    <property type="protein sequence ID" value="CAH9052224.1"/>
    <property type="molecule type" value="Genomic_DNA"/>
</dbReference>
<name>A0A9P0VSH6_CUSEU</name>
<keyword evidence="2" id="KW-0805">Transcription regulation</keyword>
<keyword evidence="3" id="KW-0238">DNA-binding</keyword>
<dbReference type="PROSITE" id="PS50157">
    <property type="entry name" value="ZINC_FINGER_C2H2_2"/>
    <property type="match status" value="1"/>
</dbReference>
<evidence type="ECO:0000313" key="10">
    <source>
        <dbReference type="EMBL" id="CAH9052224.1"/>
    </source>
</evidence>
<dbReference type="SUPFAM" id="SSF54171">
    <property type="entry name" value="DNA-binding domain"/>
    <property type="match status" value="1"/>
</dbReference>
<reference evidence="10" key="1">
    <citation type="submission" date="2022-07" db="EMBL/GenBank/DDBJ databases">
        <authorList>
            <person name="Macas J."/>
            <person name="Novak P."/>
            <person name="Neumann P."/>
        </authorList>
    </citation>
    <scope>NUCLEOTIDE SEQUENCE</scope>
</reference>
<dbReference type="PANTHER" id="PTHR37701:SF17">
    <property type="entry name" value="METHYL BINDING DOMAIN117"/>
    <property type="match status" value="1"/>
</dbReference>
<feature type="compositionally biased region" description="Low complexity" evidence="7">
    <location>
        <begin position="82"/>
        <end position="97"/>
    </location>
</feature>
<evidence type="ECO:0000256" key="1">
    <source>
        <dbReference type="ARBA" id="ARBA00004123"/>
    </source>
</evidence>
<keyword evidence="6" id="KW-0862">Zinc</keyword>
<keyword evidence="5" id="KW-0539">Nucleus</keyword>
<evidence type="ECO:0000256" key="5">
    <source>
        <dbReference type="ARBA" id="ARBA00023242"/>
    </source>
</evidence>
<keyword evidence="6" id="KW-0863">Zinc-finger</keyword>
<protein>
    <submittedName>
        <fullName evidence="10">Uncharacterized protein</fullName>
    </submittedName>
</protein>
<gene>
    <name evidence="10" type="ORF">CEURO_LOCUS308</name>
</gene>
<keyword evidence="4" id="KW-0804">Transcription</keyword>
<proteinExistence type="predicted"/>
<comment type="subcellular location">
    <subcellularLocation>
        <location evidence="1">Nucleus</location>
    </subcellularLocation>
</comment>
<dbReference type="InterPro" id="IPR013087">
    <property type="entry name" value="Znf_C2H2_type"/>
</dbReference>
<dbReference type="PROSITE" id="PS50982">
    <property type="entry name" value="MBD"/>
    <property type="match status" value="1"/>
</dbReference>
<dbReference type="GO" id="GO:0005634">
    <property type="term" value="C:nucleus"/>
    <property type="evidence" value="ECO:0007669"/>
    <property type="project" value="UniProtKB-SubCell"/>
</dbReference>
<feature type="region of interest" description="Disordered" evidence="7">
    <location>
        <begin position="71"/>
        <end position="98"/>
    </location>
</feature>
<evidence type="ECO:0000259" key="8">
    <source>
        <dbReference type="PROSITE" id="PS50157"/>
    </source>
</evidence>
<feature type="compositionally biased region" description="Polar residues" evidence="7">
    <location>
        <begin position="71"/>
        <end position="81"/>
    </location>
</feature>
<comment type="caution">
    <text evidence="10">The sequence shown here is derived from an EMBL/GenBank/DDBJ whole genome shotgun (WGS) entry which is preliminary data.</text>
</comment>
<evidence type="ECO:0000256" key="2">
    <source>
        <dbReference type="ARBA" id="ARBA00023015"/>
    </source>
</evidence>
<dbReference type="GO" id="GO:0008270">
    <property type="term" value="F:zinc ion binding"/>
    <property type="evidence" value="ECO:0007669"/>
    <property type="project" value="UniProtKB-KW"/>
</dbReference>
<feature type="compositionally biased region" description="Basic residues" evidence="7">
    <location>
        <begin position="165"/>
        <end position="174"/>
    </location>
</feature>
<evidence type="ECO:0000259" key="9">
    <source>
        <dbReference type="PROSITE" id="PS50982"/>
    </source>
</evidence>
<sequence length="1129" mass="123944">MASATVVDTLDAAPLPADTDRPLQLDSIPTVDLRLLSQSELYALSLCSPSAFDPRRSDDVVSPKLDRSVFNESAGSRKQTYSRLRLAPASSSSALRSRTPHLRASNHNQNHPSLQTDPENFQIVSLLKRLFAAETSPTDLVPIPVDYTGSVQPVAQLPNVPPPGFKRKRGRPRKDKSDLVDVKFEQPSHSNGDTTIANAVTFENSLDGDKEVMNAVGVPVDLVALGSLQDPYGMELRRRTEGLEGEAKLLGFLQGLNGQWGSRRKKRRIVDANQFGDTLPKGWKLLLSLKRKTGYVWVYCRRYISPSGRNFISCKEVSTYLISLHEEQCIPPLNNVDSTKSTLEGDKPATDASKVQQTVDNVALDVTNKETIATSHVKSHPVSNMLINDPLLLGDLQEVHVMDENRNFGYENTDSLKQNMSSFHKRKKPKSGQSITDGVIMKDGKFECQFCHKSFDERHRYNGHVGTHVKNQVKSANESLQMNVGPQTDSRLHEPIVLDQEFSETKNVDQESKTNTLCQDKLDDQDGEESTTPDNIKNADKSEDLFSIKYTRCSSPEAIFSHDDKLDDFRSTSNLVEPEKVPSSASVLHSSADNVKVCDFGDLQLDKDSPDVKKESISGLLCVNDREDDVQMDDITPSSIHTVTEGECDDVLQTLSVDEDDRVDNLNILFSSCIDEQKFDGISNVGKSQGVCGEPNNDDFGCNTSWGKNIDSADEKYGSPFPECVENEKCEKNDGPSENYAAGNVSTSKVDELDINELDNVNNDALIFPFSSSSHGGLNVDTSSTDLKQDRNLHFSLFGDDNDTEGYKSNNVELYGQEPPETAILPQDFGESASNQAFTRINGLHCSGHQDLNLTFGNSHVEFGTNADIMQLQQGGYPTGTSSFQIGMGQTYGGQSSLVHNIDHRRVEHQKQGVGVGLQNSSFNSKFGGFGNNYNMAVYPNSCWGEERMDSVGKFGKNFVGSVRGNVVQTNKGTMDGSIWRNSVGNLVNHDNSLAANANSLVQSSNCFQTYDLMSDKGEGLFKMNDRSGSFEGLRSDRSEPVEYSFMGTQSLSCGQQEPKGFPFGVDMGGGFNPSFWMGKDGGGAQNVSGRNVVPTVCIWCSSTFYQEAMQSGTQGVVGSMCPTCSSRI</sequence>
<dbReference type="Gene3D" id="3.30.890.10">
    <property type="entry name" value="Methyl-cpg-binding Protein 2, Chain A"/>
    <property type="match status" value="1"/>
</dbReference>
<dbReference type="InterPro" id="IPR016177">
    <property type="entry name" value="DNA-bd_dom_sf"/>
</dbReference>
<accession>A0A9P0VSH6</accession>
<evidence type="ECO:0000313" key="11">
    <source>
        <dbReference type="Proteomes" id="UP001152484"/>
    </source>
</evidence>
<keyword evidence="6" id="KW-0479">Metal-binding</keyword>
<feature type="compositionally biased region" description="Basic and acidic residues" evidence="7">
    <location>
        <begin position="503"/>
        <end position="512"/>
    </location>
</feature>
<evidence type="ECO:0000256" key="7">
    <source>
        <dbReference type="SAM" id="MobiDB-lite"/>
    </source>
</evidence>
<feature type="domain" description="C2H2-type" evidence="8">
    <location>
        <begin position="446"/>
        <end position="473"/>
    </location>
</feature>
<keyword evidence="11" id="KW-1185">Reference proteome</keyword>
<dbReference type="AlphaFoldDB" id="A0A9P0VSH6"/>
<feature type="domain" description="MBD" evidence="9">
    <location>
        <begin position="269"/>
        <end position="343"/>
    </location>
</feature>
<organism evidence="10 11">
    <name type="scientific">Cuscuta europaea</name>
    <name type="common">European dodder</name>
    <dbReference type="NCBI Taxonomy" id="41803"/>
    <lineage>
        <taxon>Eukaryota</taxon>
        <taxon>Viridiplantae</taxon>
        <taxon>Streptophyta</taxon>
        <taxon>Embryophyta</taxon>
        <taxon>Tracheophyta</taxon>
        <taxon>Spermatophyta</taxon>
        <taxon>Magnoliopsida</taxon>
        <taxon>eudicotyledons</taxon>
        <taxon>Gunneridae</taxon>
        <taxon>Pentapetalae</taxon>
        <taxon>asterids</taxon>
        <taxon>lamiids</taxon>
        <taxon>Solanales</taxon>
        <taxon>Convolvulaceae</taxon>
        <taxon>Cuscuteae</taxon>
        <taxon>Cuscuta</taxon>
        <taxon>Cuscuta subgen. Cuscuta</taxon>
    </lineage>
</organism>
<evidence type="ECO:0000256" key="3">
    <source>
        <dbReference type="ARBA" id="ARBA00023125"/>
    </source>
</evidence>
<dbReference type="PANTHER" id="PTHR37701">
    <property type="entry name" value="METHYL-CPG-BINDING DOMAIN-CONTAINING PROTEIN 8"/>
    <property type="match status" value="1"/>
</dbReference>
<feature type="region of interest" description="Disordered" evidence="7">
    <location>
        <begin position="502"/>
        <end position="539"/>
    </location>
</feature>
<dbReference type="InterPro" id="IPR037472">
    <property type="entry name" value="MBD8"/>
</dbReference>
<feature type="region of interest" description="Disordered" evidence="7">
    <location>
        <begin position="154"/>
        <end position="178"/>
    </location>
</feature>